<keyword evidence="7" id="KW-0472">Membrane</keyword>
<feature type="binding site" evidence="6">
    <location>
        <position position="392"/>
    </location>
    <ligand>
        <name>Ca(2+)</name>
        <dbReference type="ChEBI" id="CHEBI:29108"/>
    </ligand>
</feature>
<dbReference type="GO" id="GO:0004382">
    <property type="term" value="F:GDP phosphatase activity"/>
    <property type="evidence" value="ECO:0007669"/>
    <property type="project" value="TreeGrafter"/>
</dbReference>
<keyword evidence="4 6" id="KW-0106">Calcium</keyword>
<gene>
    <name evidence="8" type="primary">RvY_12922-1</name>
    <name evidence="8" type="synonym">RvY_12922.1</name>
    <name evidence="8" type="ORF">RvY_12922</name>
</gene>
<dbReference type="EMBL" id="BDGG01000008">
    <property type="protein sequence ID" value="GAV02339.1"/>
    <property type="molecule type" value="Genomic_DNA"/>
</dbReference>
<comment type="cofactor">
    <cofactor evidence="1 6">
        <name>Ca(2+)</name>
        <dbReference type="ChEBI" id="CHEBI:29108"/>
    </cofactor>
</comment>
<keyword evidence="2 6" id="KW-0479">Metal-binding</keyword>
<evidence type="ECO:0000313" key="8">
    <source>
        <dbReference type="EMBL" id="GAV02339.1"/>
    </source>
</evidence>
<accession>A0A1D1VUS2</accession>
<feature type="transmembrane region" description="Helical" evidence="7">
    <location>
        <begin position="32"/>
        <end position="51"/>
    </location>
</feature>
<organism evidence="8 9">
    <name type="scientific">Ramazzottius varieornatus</name>
    <name type="common">Water bear</name>
    <name type="synonym">Tardigrade</name>
    <dbReference type="NCBI Taxonomy" id="947166"/>
    <lineage>
        <taxon>Eukaryota</taxon>
        <taxon>Metazoa</taxon>
        <taxon>Ecdysozoa</taxon>
        <taxon>Tardigrada</taxon>
        <taxon>Eutardigrada</taxon>
        <taxon>Parachela</taxon>
        <taxon>Hypsibioidea</taxon>
        <taxon>Ramazzottiidae</taxon>
        <taxon>Ramazzottius</taxon>
    </lineage>
</organism>
<dbReference type="InterPro" id="IPR036258">
    <property type="entry name" value="Apyrase_sf"/>
</dbReference>
<dbReference type="STRING" id="947166.A0A1D1VUS2"/>
<feature type="binding site" evidence="6">
    <location>
        <position position="340"/>
    </location>
    <ligand>
        <name>Ca(2+)</name>
        <dbReference type="ChEBI" id="CHEBI:29108"/>
    </ligand>
</feature>
<reference evidence="8 9" key="1">
    <citation type="journal article" date="2016" name="Nat. Commun.">
        <title>Extremotolerant tardigrade genome and improved radiotolerance of human cultured cells by tardigrade-unique protein.</title>
        <authorList>
            <person name="Hashimoto T."/>
            <person name="Horikawa D.D."/>
            <person name="Saito Y."/>
            <person name="Kuwahara H."/>
            <person name="Kozuka-Hata H."/>
            <person name="Shin-I T."/>
            <person name="Minakuchi Y."/>
            <person name="Ohishi K."/>
            <person name="Motoyama A."/>
            <person name="Aizu T."/>
            <person name="Enomoto A."/>
            <person name="Kondo K."/>
            <person name="Tanaka S."/>
            <person name="Hara Y."/>
            <person name="Koshikawa S."/>
            <person name="Sagara H."/>
            <person name="Miura T."/>
            <person name="Yokobori S."/>
            <person name="Miyagawa K."/>
            <person name="Suzuki Y."/>
            <person name="Kubo T."/>
            <person name="Oyama M."/>
            <person name="Kohara Y."/>
            <person name="Fujiyama A."/>
            <person name="Arakawa K."/>
            <person name="Katayama T."/>
            <person name="Toyoda A."/>
            <person name="Kunieda T."/>
        </authorList>
    </citation>
    <scope>NUCLEOTIDE SEQUENCE [LARGE SCALE GENOMIC DNA]</scope>
    <source>
        <strain evidence="8 9">YOKOZUNA-1</strain>
    </source>
</reference>
<dbReference type="Gene3D" id="2.120.10.100">
    <property type="entry name" value="Apyrase"/>
    <property type="match status" value="1"/>
</dbReference>
<feature type="binding site" evidence="6">
    <location>
        <position position="210"/>
    </location>
    <ligand>
        <name>Ca(2+)</name>
        <dbReference type="ChEBI" id="CHEBI:29108"/>
    </ligand>
</feature>
<evidence type="ECO:0000256" key="2">
    <source>
        <dbReference type="ARBA" id="ARBA00022723"/>
    </source>
</evidence>
<evidence type="ECO:0000256" key="3">
    <source>
        <dbReference type="ARBA" id="ARBA00022801"/>
    </source>
</evidence>
<dbReference type="GO" id="GO:0030166">
    <property type="term" value="P:proteoglycan biosynthetic process"/>
    <property type="evidence" value="ECO:0007669"/>
    <property type="project" value="TreeGrafter"/>
</dbReference>
<feature type="binding site" evidence="6">
    <location>
        <position position="279"/>
    </location>
    <ligand>
        <name>Ca(2+)</name>
        <dbReference type="ChEBI" id="CHEBI:29108"/>
    </ligand>
</feature>
<comment type="caution">
    <text evidence="8">The sequence shown here is derived from an EMBL/GenBank/DDBJ whole genome shotgun (WGS) entry which is preliminary data.</text>
</comment>
<dbReference type="AlphaFoldDB" id="A0A1D1VUS2"/>
<dbReference type="GO" id="GO:0045134">
    <property type="term" value="F:UDP phosphatase activity"/>
    <property type="evidence" value="ECO:0007669"/>
    <property type="project" value="TreeGrafter"/>
</dbReference>
<dbReference type="Pfam" id="PF06079">
    <property type="entry name" value="Apyrase"/>
    <property type="match status" value="1"/>
</dbReference>
<evidence type="ECO:0000256" key="6">
    <source>
        <dbReference type="PIRSR" id="PIRSR609283-1"/>
    </source>
</evidence>
<dbReference type="PANTHER" id="PTHR13023">
    <property type="entry name" value="APYRASE"/>
    <property type="match status" value="1"/>
</dbReference>
<evidence type="ECO:0000256" key="5">
    <source>
        <dbReference type="ARBA" id="ARBA00025738"/>
    </source>
</evidence>
<protein>
    <recommendedName>
        <fullName evidence="10">Soluble calcium-activated nucleotidase 1</fullName>
    </recommendedName>
</protein>
<evidence type="ECO:0000256" key="1">
    <source>
        <dbReference type="ARBA" id="ARBA00001913"/>
    </source>
</evidence>
<dbReference type="InterPro" id="IPR009283">
    <property type="entry name" value="Apyrase"/>
</dbReference>
<keyword evidence="9" id="KW-1185">Reference proteome</keyword>
<proteinExistence type="inferred from homology"/>
<keyword evidence="7" id="KW-0812">Transmembrane</keyword>
<feature type="binding site" evidence="6">
    <location>
        <position position="164"/>
    </location>
    <ligand>
        <name>Ca(2+)</name>
        <dbReference type="ChEBI" id="CHEBI:29108"/>
    </ligand>
</feature>
<keyword evidence="7" id="KW-1133">Transmembrane helix</keyword>
<dbReference type="GO" id="GO:0005509">
    <property type="term" value="F:calcium ion binding"/>
    <property type="evidence" value="ECO:0007669"/>
    <property type="project" value="InterPro"/>
</dbReference>
<feature type="binding site" evidence="6">
    <location>
        <position position="163"/>
    </location>
    <ligand>
        <name>Ca(2+)</name>
        <dbReference type="ChEBI" id="CHEBI:29108"/>
    </ligand>
</feature>
<evidence type="ECO:0000256" key="7">
    <source>
        <dbReference type="SAM" id="Phobius"/>
    </source>
</evidence>
<evidence type="ECO:0000256" key="4">
    <source>
        <dbReference type="ARBA" id="ARBA00022837"/>
    </source>
</evidence>
<dbReference type="SUPFAM" id="SSF101887">
    <property type="entry name" value="Apyrase"/>
    <property type="match status" value="1"/>
</dbReference>
<dbReference type="OrthoDB" id="25028at2759"/>
<keyword evidence="3" id="KW-0378">Hydrolase</keyword>
<dbReference type="Proteomes" id="UP000186922">
    <property type="component" value="Unassembled WGS sequence"/>
</dbReference>
<evidence type="ECO:0000313" key="9">
    <source>
        <dbReference type="Proteomes" id="UP000186922"/>
    </source>
</evidence>
<sequence length="397" mass="45079">MYRNNSYLMEVAEKATVYRVGNSTIRLQGKTLFGLIGVSSCAILYVLYSLMPTNVGFRKNPRFGGANDIYFLPLLPYNTTYPLTKPVTLAGGWIKYRIGVIADMDLKAKSLEEEGSWISYLKTGYILYNPEYREVKVEWESAPTGMTLLKSSWGFGNRGMELSELLVFNGRLYGVDDRTGVIYEIEGNLAIPWVILTDGNGRHAKGFKSEWATVKDEHLFVGGFGKEWTSPTGELINDNPLWVKRVSADGRVSHWSWKKNFIALRDKLGINFPGYMIHETCGWSEKHRKWFFLPRRLSKDKYDEKLDEHMGSNHMLIAEEDFSAIEDVLVGEVSPTHGFSSFKFLPDSGDNIIVALKSEEDDGNVSSYILAFDLKGKILLSETLIVKDYKFEGIEFI</sequence>
<comment type="similarity">
    <text evidence="5">Belongs to the apyrase family.</text>
</comment>
<evidence type="ECO:0008006" key="10">
    <source>
        <dbReference type="Google" id="ProtNLM"/>
    </source>
</evidence>
<dbReference type="FunFam" id="2.120.10.100:FF:000001">
    <property type="entry name" value="Soluble calcium-activated nucleotidase 1"/>
    <property type="match status" value="1"/>
</dbReference>
<name>A0A1D1VUS2_RAMVA</name>
<dbReference type="PANTHER" id="PTHR13023:SF3">
    <property type="entry name" value="SOLUBLE CALCIUM-ACTIVATED NUCLEOTIDASE 1"/>
    <property type="match status" value="1"/>
</dbReference>